<dbReference type="CDD" id="cd05356">
    <property type="entry name" value="17beta-HSD1_like_SDR_c"/>
    <property type="match status" value="1"/>
</dbReference>
<dbReference type="InterPro" id="IPR051019">
    <property type="entry name" value="VLCFA-Steroid_DH"/>
</dbReference>
<evidence type="ECO:0000313" key="6">
    <source>
        <dbReference type="EMBL" id="CAD7230676.1"/>
    </source>
</evidence>
<dbReference type="PIRSF" id="PIRSF000126">
    <property type="entry name" value="11-beta-HSD1"/>
    <property type="match status" value="1"/>
</dbReference>
<reference evidence="6" key="1">
    <citation type="submission" date="2020-11" db="EMBL/GenBank/DDBJ databases">
        <authorList>
            <person name="Tran Van P."/>
        </authorList>
    </citation>
    <scope>NUCLEOTIDE SEQUENCE</scope>
</reference>
<evidence type="ECO:0000256" key="3">
    <source>
        <dbReference type="ARBA" id="ARBA00022857"/>
    </source>
</evidence>
<dbReference type="PRINTS" id="PR00080">
    <property type="entry name" value="SDRFAMILY"/>
</dbReference>
<organism evidence="6">
    <name type="scientific">Cyprideis torosa</name>
    <dbReference type="NCBI Taxonomy" id="163714"/>
    <lineage>
        <taxon>Eukaryota</taxon>
        <taxon>Metazoa</taxon>
        <taxon>Ecdysozoa</taxon>
        <taxon>Arthropoda</taxon>
        <taxon>Crustacea</taxon>
        <taxon>Oligostraca</taxon>
        <taxon>Ostracoda</taxon>
        <taxon>Podocopa</taxon>
        <taxon>Podocopida</taxon>
        <taxon>Cytherocopina</taxon>
        <taxon>Cytheroidea</taxon>
        <taxon>Cytherideidae</taxon>
        <taxon>Cyprideis</taxon>
    </lineage>
</organism>
<dbReference type="PANTHER" id="PTHR43899">
    <property type="entry name" value="RH59310P"/>
    <property type="match status" value="1"/>
</dbReference>
<proteinExistence type="inferred from homology"/>
<dbReference type="PRINTS" id="PR00081">
    <property type="entry name" value="GDHRDH"/>
</dbReference>
<dbReference type="OrthoDB" id="5545019at2759"/>
<sequence length="268" mass="29812">MLVIFLVVTGATDGIGKAYAMELANAGMDVVLISRTLSKLNDVAKEIEDTYQVKTKVVAVDFTRTDIYETISKELEDLDIGILVNNVGMSYQYPEYFLELPNGDKTTMDLINCNVVSVAMMTRVVLPRMTEKRKGVIINLASISAESAVPLLSLYGATKSFVTSFSQSLHAEYSSKGIIVHLVIPGYVATQMSGIRRASMSVPCPKTFVMSDLRSIGWLSRTGGYWFHVLLVSLTDIAFYYLPKVMITIMIWTLGPLRQRAVKKRKEK</sequence>
<accession>A0A7R8ZN17</accession>
<evidence type="ECO:0000256" key="2">
    <source>
        <dbReference type="ARBA" id="ARBA00006484"/>
    </source>
</evidence>
<evidence type="ECO:0000256" key="4">
    <source>
        <dbReference type="ARBA" id="ARBA00023002"/>
    </source>
</evidence>
<keyword evidence="4" id="KW-0560">Oxidoreductase</keyword>
<dbReference type="InterPro" id="IPR020904">
    <property type="entry name" value="Sc_DH/Rdtase_CS"/>
</dbReference>
<comment type="subcellular location">
    <subcellularLocation>
        <location evidence="1">Endoplasmic reticulum</location>
    </subcellularLocation>
</comment>
<dbReference type="PROSITE" id="PS00061">
    <property type="entry name" value="ADH_SHORT"/>
    <property type="match status" value="1"/>
</dbReference>
<dbReference type="GO" id="GO:0005783">
    <property type="term" value="C:endoplasmic reticulum"/>
    <property type="evidence" value="ECO:0007669"/>
    <property type="project" value="UniProtKB-SubCell"/>
</dbReference>
<dbReference type="Pfam" id="PF00106">
    <property type="entry name" value="adh_short"/>
    <property type="match status" value="1"/>
</dbReference>
<gene>
    <name evidence="6" type="ORF">CTOB1V02_LOCUS8534</name>
</gene>
<comment type="similarity">
    <text evidence="2 5">Belongs to the short-chain dehydrogenases/reductases (SDR) family.</text>
</comment>
<dbReference type="InterPro" id="IPR036291">
    <property type="entry name" value="NAD(P)-bd_dom_sf"/>
</dbReference>
<keyword evidence="3" id="KW-0521">NADP</keyword>
<dbReference type="PANTHER" id="PTHR43899:SF13">
    <property type="entry name" value="RH59310P"/>
    <property type="match status" value="1"/>
</dbReference>
<name>A0A7R8ZN17_9CRUS</name>
<protein>
    <submittedName>
        <fullName evidence="6">Uncharacterized protein</fullName>
    </submittedName>
</protein>
<dbReference type="Gene3D" id="3.40.50.720">
    <property type="entry name" value="NAD(P)-binding Rossmann-like Domain"/>
    <property type="match status" value="1"/>
</dbReference>
<dbReference type="GO" id="GO:0016491">
    <property type="term" value="F:oxidoreductase activity"/>
    <property type="evidence" value="ECO:0007669"/>
    <property type="project" value="UniProtKB-KW"/>
</dbReference>
<dbReference type="FunFam" id="3.40.50.720:FF:000137">
    <property type="entry name" value="Hydroxysteroid (17-beta) dehydrogenase 3"/>
    <property type="match status" value="1"/>
</dbReference>
<evidence type="ECO:0000256" key="5">
    <source>
        <dbReference type="RuleBase" id="RU000363"/>
    </source>
</evidence>
<dbReference type="AlphaFoldDB" id="A0A7R8ZN17"/>
<dbReference type="EMBL" id="OB662873">
    <property type="protein sequence ID" value="CAD7230676.1"/>
    <property type="molecule type" value="Genomic_DNA"/>
</dbReference>
<dbReference type="InterPro" id="IPR002347">
    <property type="entry name" value="SDR_fam"/>
</dbReference>
<dbReference type="SUPFAM" id="SSF51735">
    <property type="entry name" value="NAD(P)-binding Rossmann-fold domains"/>
    <property type="match status" value="1"/>
</dbReference>
<evidence type="ECO:0000256" key="1">
    <source>
        <dbReference type="ARBA" id="ARBA00004240"/>
    </source>
</evidence>